<keyword evidence="1" id="KW-0732">Signal</keyword>
<dbReference type="RefSeq" id="WP_344609305.1">
    <property type="nucleotide sequence ID" value="NZ_BAAAHE010000050.1"/>
</dbReference>
<keyword evidence="3" id="KW-1185">Reference proteome</keyword>
<proteinExistence type="predicted"/>
<dbReference type="PROSITE" id="PS51257">
    <property type="entry name" value="PROKAR_LIPOPROTEIN"/>
    <property type="match status" value="1"/>
</dbReference>
<dbReference type="EMBL" id="BAAAHE010000050">
    <property type="protein sequence ID" value="GAA0636747.1"/>
    <property type="molecule type" value="Genomic_DNA"/>
</dbReference>
<accession>A0ABP3SJB5</accession>
<organism evidence="2 3">
    <name type="scientific">Sporichthya brevicatena</name>
    <dbReference type="NCBI Taxonomy" id="171442"/>
    <lineage>
        <taxon>Bacteria</taxon>
        <taxon>Bacillati</taxon>
        <taxon>Actinomycetota</taxon>
        <taxon>Actinomycetes</taxon>
        <taxon>Sporichthyales</taxon>
        <taxon>Sporichthyaceae</taxon>
        <taxon>Sporichthya</taxon>
    </lineage>
</organism>
<dbReference type="InterPro" id="IPR027304">
    <property type="entry name" value="Trigger_fact/SurA_dom_sf"/>
</dbReference>
<dbReference type="Proteomes" id="UP001500957">
    <property type="component" value="Unassembled WGS sequence"/>
</dbReference>
<name>A0ABP3SJB5_9ACTN</name>
<evidence type="ECO:0000313" key="3">
    <source>
        <dbReference type="Proteomes" id="UP001500957"/>
    </source>
</evidence>
<dbReference type="SUPFAM" id="SSF109998">
    <property type="entry name" value="Triger factor/SurA peptide-binding domain-like"/>
    <property type="match status" value="1"/>
</dbReference>
<evidence type="ECO:0000313" key="2">
    <source>
        <dbReference type="EMBL" id="GAA0636747.1"/>
    </source>
</evidence>
<sequence length="201" mass="22575">MNRSRRVALLFAAVVTFGGLSACEPSQLGAAAIVEDQRITVSEIQGYLDQVRDQRKEYGLPTQLDRDAARVEVERRVLNLVFERAAQQMNIRVTEAEIEKTRAAETRSADEIAELAAQNNVTADSLDEVYRRFTIERLISEAIEQQLPNAGEVQLNEEFARRLVAVAESLRIKVNPRYGTFDPKVGQVIATQWDFLKAPKG</sequence>
<gene>
    <name evidence="2" type="ORF">GCM10009547_46350</name>
</gene>
<reference evidence="3" key="1">
    <citation type="journal article" date="2019" name="Int. J. Syst. Evol. Microbiol.">
        <title>The Global Catalogue of Microorganisms (GCM) 10K type strain sequencing project: providing services to taxonomists for standard genome sequencing and annotation.</title>
        <authorList>
            <consortium name="The Broad Institute Genomics Platform"/>
            <consortium name="The Broad Institute Genome Sequencing Center for Infectious Disease"/>
            <person name="Wu L."/>
            <person name="Ma J."/>
        </authorList>
    </citation>
    <scope>NUCLEOTIDE SEQUENCE [LARGE SCALE GENOMIC DNA]</scope>
    <source>
        <strain evidence="3">JCM 10671</strain>
    </source>
</reference>
<protein>
    <submittedName>
        <fullName evidence="2">SurA N-terminal domain-containing protein</fullName>
    </submittedName>
</protein>
<feature type="signal peptide" evidence="1">
    <location>
        <begin position="1"/>
        <end position="22"/>
    </location>
</feature>
<comment type="caution">
    <text evidence="2">The sequence shown here is derived from an EMBL/GenBank/DDBJ whole genome shotgun (WGS) entry which is preliminary data.</text>
</comment>
<evidence type="ECO:0000256" key="1">
    <source>
        <dbReference type="SAM" id="SignalP"/>
    </source>
</evidence>
<dbReference type="Gene3D" id="1.10.4030.10">
    <property type="entry name" value="Porin chaperone SurA, peptide-binding domain"/>
    <property type="match status" value="1"/>
</dbReference>
<feature type="chain" id="PRO_5045910522" evidence="1">
    <location>
        <begin position="23"/>
        <end position="201"/>
    </location>
</feature>